<evidence type="ECO:0000313" key="8">
    <source>
        <dbReference type="Proteomes" id="UP000481109"/>
    </source>
</evidence>
<dbReference type="InterPro" id="IPR022790">
    <property type="entry name" value="GH26_dom"/>
</dbReference>
<dbReference type="PROSITE" id="PS51764">
    <property type="entry name" value="GH26"/>
    <property type="match status" value="1"/>
</dbReference>
<dbReference type="PANTHER" id="PTHR40079:SF4">
    <property type="entry name" value="GH26 DOMAIN-CONTAINING PROTEIN-RELATED"/>
    <property type="match status" value="1"/>
</dbReference>
<evidence type="ECO:0000256" key="3">
    <source>
        <dbReference type="ARBA" id="ARBA00023295"/>
    </source>
</evidence>
<dbReference type="GO" id="GO:0016985">
    <property type="term" value="F:mannan endo-1,4-beta-mannosidase activity"/>
    <property type="evidence" value="ECO:0007669"/>
    <property type="project" value="InterPro"/>
</dbReference>
<keyword evidence="3 4" id="KW-0326">Glycosidase</keyword>
<dbReference type="Proteomes" id="UP000481109">
    <property type="component" value="Unassembled WGS sequence"/>
</dbReference>
<evidence type="ECO:0000256" key="5">
    <source>
        <dbReference type="SAM" id="SignalP"/>
    </source>
</evidence>
<comment type="similarity">
    <text evidence="1 4">Belongs to the glycosyl hydrolase 26 family.</text>
</comment>
<evidence type="ECO:0000256" key="1">
    <source>
        <dbReference type="ARBA" id="ARBA00007754"/>
    </source>
</evidence>
<sequence>MNRGRTTSGLTRRAFGLGALAASATPVLGAGPARASALSAASLIPASGAHFGAYNYIGDDTGLSGPEPLESKIGHTLGINHCFQMYDASPPLVRMRTDIAAGRIPMLSWAAGDTARLRAILAGTHDTWIDGQARALGALGAPLLLRFTWEFDLRYTDTGLFKEVWQYVHGRFAAPAPQVAFVWCPTWRAYRETAKAEPFYPGSAYVDWIGADGYARPRLEEPAYDYRPFTLMFDAAHAFALARGKPFIVGETGVHRSDTHPVQAAWLGAAHSAVKESFPGLKALVYFHRDGTDADAHWRVTVPDRGAAQRAFAAIAADPYFNP</sequence>
<dbReference type="Gene3D" id="3.20.20.80">
    <property type="entry name" value="Glycosidases"/>
    <property type="match status" value="1"/>
</dbReference>
<keyword evidence="5" id="KW-0732">Signal</keyword>
<dbReference type="InterPro" id="IPR000805">
    <property type="entry name" value="Glyco_hydro_26"/>
</dbReference>
<dbReference type="InterPro" id="IPR017853">
    <property type="entry name" value="GH"/>
</dbReference>
<evidence type="ECO:0000259" key="6">
    <source>
        <dbReference type="PROSITE" id="PS51764"/>
    </source>
</evidence>
<name>A0A6G4XL05_9ACTN</name>
<dbReference type="RefSeq" id="WP_165333356.1">
    <property type="nucleotide sequence ID" value="NZ_JAAKZW010000080.1"/>
</dbReference>
<organism evidence="7 8">
    <name type="scientific">Streptomyces mesophilus</name>
    <dbReference type="NCBI Taxonomy" id="1775132"/>
    <lineage>
        <taxon>Bacteria</taxon>
        <taxon>Bacillati</taxon>
        <taxon>Actinomycetota</taxon>
        <taxon>Actinomycetes</taxon>
        <taxon>Kitasatosporales</taxon>
        <taxon>Streptomycetaceae</taxon>
        <taxon>Streptomyces</taxon>
    </lineage>
</organism>
<dbReference type="GO" id="GO:0006080">
    <property type="term" value="P:substituted mannan metabolic process"/>
    <property type="evidence" value="ECO:0007669"/>
    <property type="project" value="InterPro"/>
</dbReference>
<dbReference type="EMBL" id="JAAKZW010000080">
    <property type="protein sequence ID" value="NGO77903.1"/>
    <property type="molecule type" value="Genomic_DNA"/>
</dbReference>
<dbReference type="SUPFAM" id="SSF51445">
    <property type="entry name" value="(Trans)glycosidases"/>
    <property type="match status" value="1"/>
</dbReference>
<feature type="signal peptide" evidence="5">
    <location>
        <begin position="1"/>
        <end position="29"/>
    </location>
</feature>
<proteinExistence type="inferred from homology"/>
<keyword evidence="8" id="KW-1185">Reference proteome</keyword>
<dbReference type="InterPro" id="IPR006311">
    <property type="entry name" value="TAT_signal"/>
</dbReference>
<feature type="active site" description="Proton donor" evidence="4">
    <location>
        <position position="150"/>
    </location>
</feature>
<feature type="domain" description="GH26" evidence="6">
    <location>
        <begin position="32"/>
        <end position="323"/>
    </location>
</feature>
<keyword evidence="2 4" id="KW-0378">Hydrolase</keyword>
<comment type="caution">
    <text evidence="7">The sequence shown here is derived from an EMBL/GenBank/DDBJ whole genome shotgun (WGS) entry which is preliminary data.</text>
</comment>
<dbReference type="PANTHER" id="PTHR40079">
    <property type="entry name" value="MANNAN ENDO-1,4-BETA-MANNOSIDASE E-RELATED"/>
    <property type="match status" value="1"/>
</dbReference>
<reference evidence="7 8" key="1">
    <citation type="submission" date="2020-02" db="EMBL/GenBank/DDBJ databases">
        <title>Whole-genome analyses of novel actinobacteria.</title>
        <authorList>
            <person name="Sahin N."/>
            <person name="Tokatli A."/>
        </authorList>
    </citation>
    <scope>NUCLEOTIDE SEQUENCE [LARGE SCALE GENOMIC DNA]</scope>
    <source>
        <strain evidence="7 8">YC504</strain>
    </source>
</reference>
<evidence type="ECO:0000256" key="4">
    <source>
        <dbReference type="PROSITE-ProRule" id="PRU01100"/>
    </source>
</evidence>
<accession>A0A6G4XL05</accession>
<feature type="active site" description="Nucleophile" evidence="4">
    <location>
        <position position="251"/>
    </location>
</feature>
<feature type="chain" id="PRO_5038686901" description="GH26 domain-containing protein" evidence="5">
    <location>
        <begin position="30"/>
        <end position="323"/>
    </location>
</feature>
<dbReference type="Pfam" id="PF02156">
    <property type="entry name" value="Glyco_hydro_26"/>
    <property type="match status" value="1"/>
</dbReference>
<dbReference type="AlphaFoldDB" id="A0A6G4XL05"/>
<protein>
    <recommendedName>
        <fullName evidence="6">GH26 domain-containing protein</fullName>
    </recommendedName>
</protein>
<gene>
    <name evidence="7" type="ORF">G6045_19890</name>
</gene>
<dbReference type="PROSITE" id="PS51318">
    <property type="entry name" value="TAT"/>
    <property type="match status" value="1"/>
</dbReference>
<evidence type="ECO:0000256" key="2">
    <source>
        <dbReference type="ARBA" id="ARBA00022801"/>
    </source>
</evidence>
<evidence type="ECO:0000313" key="7">
    <source>
        <dbReference type="EMBL" id="NGO77903.1"/>
    </source>
</evidence>